<protein>
    <submittedName>
        <fullName evidence="1">Uncharacterized protein</fullName>
    </submittedName>
</protein>
<keyword evidence="2" id="KW-1185">Reference proteome</keyword>
<dbReference type="Proteomes" id="UP000479190">
    <property type="component" value="Unassembled WGS sequence"/>
</dbReference>
<evidence type="ECO:0000313" key="1">
    <source>
        <dbReference type="EMBL" id="CAB0035108.1"/>
    </source>
</evidence>
<sequence length="221" mass="25716">MMIQTHLLFYPANNLPPVRPLVAAVIEQMRAAAQGRPIVGVHNRVDDGWSYKDDVFIVNTALANLGFARQIKTWRKCCARRQFDNEDVTDEKLKDRMEMLVRDHKAMRLYICLFKEFDELLPPADDPEYLTFLQLRKRLRYYAGRSEEKGFPNSPFWFPGDEILVVSTTKNLKVKLGLLRKDCKRWALAFNVAGIHWIAVLMIRQESSKWRPYVADSKGPT</sequence>
<name>A0A6H5IDT4_9HYME</name>
<gene>
    <name evidence="1" type="ORF">TBRA_LOCUS7006</name>
</gene>
<dbReference type="EMBL" id="CADCXV010000770">
    <property type="protein sequence ID" value="CAB0035108.1"/>
    <property type="molecule type" value="Genomic_DNA"/>
</dbReference>
<reference evidence="1 2" key="1">
    <citation type="submission" date="2020-02" db="EMBL/GenBank/DDBJ databases">
        <authorList>
            <person name="Ferguson B K."/>
        </authorList>
    </citation>
    <scope>NUCLEOTIDE SEQUENCE [LARGE SCALE GENOMIC DNA]</scope>
</reference>
<dbReference type="AlphaFoldDB" id="A0A6H5IDT4"/>
<evidence type="ECO:0000313" key="2">
    <source>
        <dbReference type="Proteomes" id="UP000479190"/>
    </source>
</evidence>
<accession>A0A6H5IDT4</accession>
<proteinExistence type="predicted"/>
<organism evidence="1 2">
    <name type="scientific">Trichogramma brassicae</name>
    <dbReference type="NCBI Taxonomy" id="86971"/>
    <lineage>
        <taxon>Eukaryota</taxon>
        <taxon>Metazoa</taxon>
        <taxon>Ecdysozoa</taxon>
        <taxon>Arthropoda</taxon>
        <taxon>Hexapoda</taxon>
        <taxon>Insecta</taxon>
        <taxon>Pterygota</taxon>
        <taxon>Neoptera</taxon>
        <taxon>Endopterygota</taxon>
        <taxon>Hymenoptera</taxon>
        <taxon>Apocrita</taxon>
        <taxon>Proctotrupomorpha</taxon>
        <taxon>Chalcidoidea</taxon>
        <taxon>Trichogrammatidae</taxon>
        <taxon>Trichogramma</taxon>
    </lineage>
</organism>